<organism evidence="7 8">
    <name type="scientific">Enterovirga rhinocerotis</name>
    <dbReference type="NCBI Taxonomy" id="1339210"/>
    <lineage>
        <taxon>Bacteria</taxon>
        <taxon>Pseudomonadati</taxon>
        <taxon>Pseudomonadota</taxon>
        <taxon>Alphaproteobacteria</taxon>
        <taxon>Hyphomicrobiales</taxon>
        <taxon>Methylobacteriaceae</taxon>
        <taxon>Enterovirga</taxon>
    </lineage>
</organism>
<dbReference type="GO" id="GO:0016020">
    <property type="term" value="C:membrane"/>
    <property type="evidence" value="ECO:0007669"/>
    <property type="project" value="UniProtKB-SubCell"/>
</dbReference>
<dbReference type="PANTHER" id="PTHR21716">
    <property type="entry name" value="TRANSMEMBRANE PROTEIN"/>
    <property type="match status" value="1"/>
</dbReference>
<evidence type="ECO:0000256" key="4">
    <source>
        <dbReference type="ARBA" id="ARBA00022989"/>
    </source>
</evidence>
<protein>
    <submittedName>
        <fullName evidence="7">Putative PurR-regulated permease PerM</fullName>
    </submittedName>
</protein>
<comment type="subcellular location">
    <subcellularLocation>
        <location evidence="1">Membrane</location>
        <topology evidence="1">Multi-pass membrane protein</topology>
    </subcellularLocation>
</comment>
<keyword evidence="5 6" id="KW-0472">Membrane</keyword>
<reference evidence="7 8" key="1">
    <citation type="submission" date="2019-03" db="EMBL/GenBank/DDBJ databases">
        <title>Genomic Encyclopedia of Type Strains, Phase IV (KMG-IV): sequencing the most valuable type-strain genomes for metagenomic binning, comparative biology and taxonomic classification.</title>
        <authorList>
            <person name="Goeker M."/>
        </authorList>
    </citation>
    <scope>NUCLEOTIDE SEQUENCE [LARGE SCALE GENOMIC DNA]</scope>
    <source>
        <strain evidence="7 8">DSM 25903</strain>
    </source>
</reference>
<feature type="transmembrane region" description="Helical" evidence="6">
    <location>
        <begin position="296"/>
        <end position="319"/>
    </location>
</feature>
<comment type="caution">
    <text evidence="7">The sequence shown here is derived from an EMBL/GenBank/DDBJ whole genome shotgun (WGS) entry which is preliminary data.</text>
</comment>
<dbReference type="AlphaFoldDB" id="A0A4R7C7V4"/>
<evidence type="ECO:0000256" key="2">
    <source>
        <dbReference type="ARBA" id="ARBA00009773"/>
    </source>
</evidence>
<dbReference type="EMBL" id="SNZR01000011">
    <property type="protein sequence ID" value="TDR94263.1"/>
    <property type="molecule type" value="Genomic_DNA"/>
</dbReference>
<dbReference type="PANTHER" id="PTHR21716:SF64">
    <property type="entry name" value="AI-2 TRANSPORT PROTEIN TQSA"/>
    <property type="match status" value="1"/>
</dbReference>
<gene>
    <name evidence="7" type="ORF">EV668_1546</name>
</gene>
<feature type="transmembrane region" description="Helical" evidence="6">
    <location>
        <begin position="142"/>
        <end position="163"/>
    </location>
</feature>
<dbReference type="GO" id="GO:0055085">
    <property type="term" value="P:transmembrane transport"/>
    <property type="evidence" value="ECO:0007669"/>
    <property type="project" value="TreeGrafter"/>
</dbReference>
<accession>A0A4R7C7V4</accession>
<evidence type="ECO:0000256" key="6">
    <source>
        <dbReference type="SAM" id="Phobius"/>
    </source>
</evidence>
<evidence type="ECO:0000256" key="1">
    <source>
        <dbReference type="ARBA" id="ARBA00004141"/>
    </source>
</evidence>
<feature type="transmembrane region" description="Helical" evidence="6">
    <location>
        <begin position="231"/>
        <end position="250"/>
    </location>
</feature>
<comment type="similarity">
    <text evidence="2">Belongs to the autoinducer-2 exporter (AI-2E) (TC 2.A.86) family.</text>
</comment>
<feature type="transmembrane region" description="Helical" evidence="6">
    <location>
        <begin position="12"/>
        <end position="45"/>
    </location>
</feature>
<name>A0A4R7C7V4_9HYPH</name>
<evidence type="ECO:0000313" key="8">
    <source>
        <dbReference type="Proteomes" id="UP000295122"/>
    </source>
</evidence>
<keyword evidence="4 6" id="KW-1133">Transmembrane helix</keyword>
<keyword evidence="3 6" id="KW-0812">Transmembrane</keyword>
<feature type="transmembrane region" description="Helical" evidence="6">
    <location>
        <begin position="257"/>
        <end position="276"/>
    </location>
</feature>
<sequence>MHDSRLIGTAQIVIAITVAVAALTVASSFFAPLALALVIMAVVWPMQRRLQASVPRLVALFITLAVIIVVVSAFGSLIGWALGRVGRWFINDAARFQVIYDQITTWLEGHGIAVSGIWTDNFSVSWILGVVNSVTNRVNTTVSFWLVAMVYVVLGLLEVEAFARKVEHLRNREVAQVLRGGLSATAWKLRRYMLVRTAMSIMTGIFVWAFARIAGLPLAEEWGLIAFALNYIPMIGPLIATLLPTLFAVTQFGSWEAIVLTFICLSMIQFVVGSYVEPRVSGSALAISPIIVLASVFLWAYLWGIFGAFIGVPITIAVVSFCAQCSPSMWVADLVSAEQQPTAPVR</sequence>
<evidence type="ECO:0000256" key="5">
    <source>
        <dbReference type="ARBA" id="ARBA00023136"/>
    </source>
</evidence>
<evidence type="ECO:0000313" key="7">
    <source>
        <dbReference type="EMBL" id="TDR94263.1"/>
    </source>
</evidence>
<keyword evidence="8" id="KW-1185">Reference proteome</keyword>
<feature type="transmembrane region" description="Helical" evidence="6">
    <location>
        <begin position="57"/>
        <end position="82"/>
    </location>
</feature>
<evidence type="ECO:0000256" key="3">
    <source>
        <dbReference type="ARBA" id="ARBA00022692"/>
    </source>
</evidence>
<dbReference type="Pfam" id="PF01594">
    <property type="entry name" value="AI-2E_transport"/>
    <property type="match status" value="1"/>
</dbReference>
<dbReference type="RefSeq" id="WP_133769178.1">
    <property type="nucleotide sequence ID" value="NZ_SNZR01000011.1"/>
</dbReference>
<proteinExistence type="inferred from homology"/>
<dbReference type="InterPro" id="IPR002549">
    <property type="entry name" value="AI-2E-like"/>
</dbReference>
<dbReference type="Proteomes" id="UP000295122">
    <property type="component" value="Unassembled WGS sequence"/>
</dbReference>
<feature type="transmembrane region" description="Helical" evidence="6">
    <location>
        <begin position="193"/>
        <end position="211"/>
    </location>
</feature>
<dbReference type="OrthoDB" id="9799225at2"/>